<dbReference type="SUPFAM" id="SSF52402">
    <property type="entry name" value="Adenine nucleotide alpha hydrolases-like"/>
    <property type="match status" value="1"/>
</dbReference>
<evidence type="ECO:0000256" key="3">
    <source>
        <dbReference type="ARBA" id="ARBA00022723"/>
    </source>
</evidence>
<dbReference type="UniPathway" id="UPA00391"/>
<dbReference type="PANTHER" id="PTHR42914">
    <property type="entry name" value="7-CYANO-7-DEAZAGUANINE SYNTHASE"/>
    <property type="match status" value="1"/>
</dbReference>
<dbReference type="Proteomes" id="UP000594464">
    <property type="component" value="Chromosome"/>
</dbReference>
<feature type="binding site" evidence="11">
    <location>
        <position position="193"/>
    </location>
    <ligand>
        <name>Zn(2+)</name>
        <dbReference type="ChEBI" id="CHEBI:29105"/>
    </ligand>
</feature>
<comment type="pathway">
    <text evidence="1 11">Purine metabolism; 7-cyano-7-deazaguanine biosynthesis.</text>
</comment>
<proteinExistence type="inferred from homology"/>
<accession>A0A7T0G212</accession>
<dbReference type="GO" id="GO:0008616">
    <property type="term" value="P:tRNA queuosine(34) biosynthetic process"/>
    <property type="evidence" value="ECO:0007669"/>
    <property type="project" value="UniProtKB-UniRule"/>
</dbReference>
<name>A0A7T0G212_9BACT</name>
<dbReference type="CDD" id="cd01995">
    <property type="entry name" value="QueC-like"/>
    <property type="match status" value="1"/>
</dbReference>
<dbReference type="AlphaFoldDB" id="A0A7T0G212"/>
<evidence type="ECO:0000256" key="2">
    <source>
        <dbReference type="ARBA" id="ARBA00022598"/>
    </source>
</evidence>
<protein>
    <recommendedName>
        <fullName evidence="9 11">7-cyano-7-deazaguanine synthase</fullName>
        <ecNumber evidence="9 11">6.3.4.20</ecNumber>
    </recommendedName>
    <alternativeName>
        <fullName evidence="11">7-cyano-7-carbaguanine synthase</fullName>
    </alternativeName>
    <alternativeName>
        <fullName evidence="11">PreQ(0) synthase</fullName>
    </alternativeName>
    <alternativeName>
        <fullName evidence="11">Queuosine biosynthesis protein QueC</fullName>
    </alternativeName>
</protein>
<reference evidence="13" key="1">
    <citation type="submission" date="2020-02" db="EMBL/GenBank/DDBJ databases">
        <title>Genomic and physiological characterization of two novel Nitrospinaceae genera.</title>
        <authorList>
            <person name="Mueller A.J."/>
            <person name="Jung M.-Y."/>
            <person name="Strachan C.R."/>
            <person name="Herbold C.W."/>
            <person name="Kirkegaard R.H."/>
            <person name="Daims H."/>
        </authorList>
    </citation>
    <scope>NUCLEOTIDE SEQUENCE [LARGE SCALE GENOMIC DNA]</scope>
</reference>
<keyword evidence="3 11" id="KW-0479">Metal-binding</keyword>
<dbReference type="KEGG" id="nva:G3M78_00140"/>
<comment type="function">
    <text evidence="11">Catalyzes the ATP-dependent conversion of 7-carboxy-7-deazaguanine (CDG) to 7-cyano-7-deazaguanine (preQ(0)).</text>
</comment>
<dbReference type="InterPro" id="IPR018317">
    <property type="entry name" value="QueC"/>
</dbReference>
<feature type="binding site" evidence="11">
    <location>
        <begin position="9"/>
        <end position="19"/>
    </location>
    <ligand>
        <name>ATP</name>
        <dbReference type="ChEBI" id="CHEBI:30616"/>
    </ligand>
</feature>
<evidence type="ECO:0000313" key="12">
    <source>
        <dbReference type="EMBL" id="QPJ63900.1"/>
    </source>
</evidence>
<keyword evidence="5 11" id="KW-0671">Queuosine biosynthesis</keyword>
<gene>
    <name evidence="11 12" type="primary">queC</name>
    <name evidence="12" type="ORF">G3M78_00140</name>
</gene>
<evidence type="ECO:0000256" key="6">
    <source>
        <dbReference type="ARBA" id="ARBA00022833"/>
    </source>
</evidence>
<dbReference type="EC" id="6.3.4.20" evidence="9 11"/>
<evidence type="ECO:0000313" key="13">
    <source>
        <dbReference type="Proteomes" id="UP000594464"/>
    </source>
</evidence>
<comment type="similarity">
    <text evidence="8 11">Belongs to the QueC family.</text>
</comment>
<dbReference type="HAMAP" id="MF_01633">
    <property type="entry name" value="QueC"/>
    <property type="match status" value="1"/>
</dbReference>
<keyword evidence="7 11" id="KW-0067">ATP-binding</keyword>
<evidence type="ECO:0000256" key="9">
    <source>
        <dbReference type="ARBA" id="ARBA00039149"/>
    </source>
</evidence>
<evidence type="ECO:0000256" key="10">
    <source>
        <dbReference type="ARBA" id="ARBA00047890"/>
    </source>
</evidence>
<dbReference type="GO" id="GO:0016879">
    <property type="term" value="F:ligase activity, forming carbon-nitrogen bonds"/>
    <property type="evidence" value="ECO:0007669"/>
    <property type="project" value="UniProtKB-UniRule"/>
</dbReference>
<feature type="binding site" evidence="11">
    <location>
        <position position="203"/>
    </location>
    <ligand>
        <name>Zn(2+)</name>
        <dbReference type="ChEBI" id="CHEBI:29105"/>
    </ligand>
</feature>
<dbReference type="InterPro" id="IPR014729">
    <property type="entry name" value="Rossmann-like_a/b/a_fold"/>
</dbReference>
<organism evidence="12 13">
    <name type="scientific">Candidatus Nitrohelix vancouverensis</name>
    <dbReference type="NCBI Taxonomy" id="2705534"/>
    <lineage>
        <taxon>Bacteria</taxon>
        <taxon>Pseudomonadati</taxon>
        <taxon>Nitrospinota/Tectimicrobiota group</taxon>
        <taxon>Nitrospinota</taxon>
        <taxon>Nitrospinia</taxon>
        <taxon>Nitrospinales</taxon>
        <taxon>Nitrospinaceae</taxon>
        <taxon>Candidatus Nitrohelix</taxon>
    </lineage>
</organism>
<evidence type="ECO:0000256" key="7">
    <source>
        <dbReference type="ARBA" id="ARBA00022840"/>
    </source>
</evidence>
<evidence type="ECO:0000256" key="4">
    <source>
        <dbReference type="ARBA" id="ARBA00022741"/>
    </source>
</evidence>
<keyword evidence="6 11" id="KW-0862">Zinc</keyword>
<evidence type="ECO:0000256" key="8">
    <source>
        <dbReference type="ARBA" id="ARBA00037993"/>
    </source>
</evidence>
<comment type="catalytic activity">
    <reaction evidence="10 11">
        <text>7-carboxy-7-carbaguanine + NH4(+) + 2 ATP = 7-cyano-7-carbaguanine + 2 AMP + 2 diphosphate + 2 H(+)</text>
        <dbReference type="Rhea" id="RHEA:27982"/>
        <dbReference type="ChEBI" id="CHEBI:15378"/>
        <dbReference type="ChEBI" id="CHEBI:28938"/>
        <dbReference type="ChEBI" id="CHEBI:30616"/>
        <dbReference type="ChEBI" id="CHEBI:33019"/>
        <dbReference type="ChEBI" id="CHEBI:45075"/>
        <dbReference type="ChEBI" id="CHEBI:61036"/>
        <dbReference type="ChEBI" id="CHEBI:456215"/>
        <dbReference type="EC" id="6.3.4.20"/>
    </reaction>
</comment>
<dbReference type="PIRSF" id="PIRSF006293">
    <property type="entry name" value="ExsB"/>
    <property type="match status" value="1"/>
</dbReference>
<dbReference type="Gene3D" id="3.40.50.620">
    <property type="entry name" value="HUPs"/>
    <property type="match status" value="1"/>
</dbReference>
<dbReference type="EMBL" id="CP048620">
    <property type="protein sequence ID" value="QPJ63900.1"/>
    <property type="molecule type" value="Genomic_DNA"/>
</dbReference>
<sequence length="231" mass="25259">MKANAVVLFSGGLDSTTVLALALRESFCVHTLSFDYGQRHRIELERAEEASRRMGADMHKLIKADLRVIGGSALTDSIEVPQNRSDEEISASIPVTYVPARNTLFLSYALAYAEVIEAKDIFVGVNAVDYSGYPDCRPEFIEAFENLANLATRAGVTDAERIRIHAPLIHMSKAEIIRTGMELGVDYSRAHSCYAPSDTGLACGHCDSCILRLKGFSDAGLQDPAPYKENV</sequence>
<dbReference type="Pfam" id="PF06508">
    <property type="entry name" value="QueC"/>
    <property type="match status" value="1"/>
</dbReference>
<dbReference type="PANTHER" id="PTHR42914:SF1">
    <property type="entry name" value="7-CYANO-7-DEAZAGUANINE SYNTHASE"/>
    <property type="match status" value="1"/>
</dbReference>
<evidence type="ECO:0000256" key="1">
    <source>
        <dbReference type="ARBA" id="ARBA00005061"/>
    </source>
</evidence>
<keyword evidence="2 11" id="KW-0436">Ligase</keyword>
<dbReference type="GO" id="GO:0005524">
    <property type="term" value="F:ATP binding"/>
    <property type="evidence" value="ECO:0007669"/>
    <property type="project" value="UniProtKB-UniRule"/>
</dbReference>
<comment type="cofactor">
    <cofactor evidence="11">
        <name>Zn(2+)</name>
        <dbReference type="ChEBI" id="CHEBI:29105"/>
    </cofactor>
    <text evidence="11">Binds 1 zinc ion per subunit.</text>
</comment>
<keyword evidence="4 11" id="KW-0547">Nucleotide-binding</keyword>
<feature type="binding site" evidence="11">
    <location>
        <position position="209"/>
    </location>
    <ligand>
        <name>Zn(2+)</name>
        <dbReference type="ChEBI" id="CHEBI:29105"/>
    </ligand>
</feature>
<dbReference type="GO" id="GO:0008270">
    <property type="term" value="F:zinc ion binding"/>
    <property type="evidence" value="ECO:0007669"/>
    <property type="project" value="UniProtKB-UniRule"/>
</dbReference>
<feature type="binding site" evidence="11">
    <location>
        <position position="206"/>
    </location>
    <ligand>
        <name>Zn(2+)</name>
        <dbReference type="ChEBI" id="CHEBI:29105"/>
    </ligand>
</feature>
<dbReference type="NCBIfam" id="TIGR00364">
    <property type="entry name" value="7-cyano-7-deazaguanine synthase QueC"/>
    <property type="match status" value="1"/>
</dbReference>
<evidence type="ECO:0000256" key="5">
    <source>
        <dbReference type="ARBA" id="ARBA00022785"/>
    </source>
</evidence>
<evidence type="ECO:0000256" key="11">
    <source>
        <dbReference type="HAMAP-Rule" id="MF_01633"/>
    </source>
</evidence>